<evidence type="ECO:0000256" key="1">
    <source>
        <dbReference type="ARBA" id="ARBA00004141"/>
    </source>
</evidence>
<dbReference type="InterPro" id="IPR051533">
    <property type="entry name" value="WaaL-like"/>
</dbReference>
<dbReference type="InterPro" id="IPR007016">
    <property type="entry name" value="O-antigen_ligase-rel_domated"/>
</dbReference>
<dbReference type="AlphaFoldDB" id="A0A9E6XT34"/>
<feature type="transmembrane region" description="Helical" evidence="5">
    <location>
        <begin position="331"/>
        <end position="349"/>
    </location>
</feature>
<dbReference type="PANTHER" id="PTHR37422">
    <property type="entry name" value="TEICHURONIC ACID BIOSYNTHESIS PROTEIN TUAE"/>
    <property type="match status" value="1"/>
</dbReference>
<evidence type="ECO:0000313" key="8">
    <source>
        <dbReference type="Proteomes" id="UP001162834"/>
    </source>
</evidence>
<accession>A0A9E6XT34</accession>
<organism evidence="7 8">
    <name type="scientific">Capillimicrobium parvum</name>
    <dbReference type="NCBI Taxonomy" id="2884022"/>
    <lineage>
        <taxon>Bacteria</taxon>
        <taxon>Bacillati</taxon>
        <taxon>Actinomycetota</taxon>
        <taxon>Thermoleophilia</taxon>
        <taxon>Solirubrobacterales</taxon>
        <taxon>Capillimicrobiaceae</taxon>
        <taxon>Capillimicrobium</taxon>
    </lineage>
</organism>
<evidence type="ECO:0000259" key="6">
    <source>
        <dbReference type="Pfam" id="PF04932"/>
    </source>
</evidence>
<feature type="domain" description="O-antigen ligase-related" evidence="6">
    <location>
        <begin position="290"/>
        <end position="429"/>
    </location>
</feature>
<evidence type="ECO:0000256" key="4">
    <source>
        <dbReference type="ARBA" id="ARBA00023136"/>
    </source>
</evidence>
<evidence type="ECO:0000256" key="2">
    <source>
        <dbReference type="ARBA" id="ARBA00022692"/>
    </source>
</evidence>
<feature type="transmembrane region" description="Helical" evidence="5">
    <location>
        <begin position="119"/>
        <end position="140"/>
    </location>
</feature>
<feature type="transmembrane region" description="Helical" evidence="5">
    <location>
        <begin position="12"/>
        <end position="30"/>
    </location>
</feature>
<keyword evidence="3 5" id="KW-1133">Transmembrane helix</keyword>
<feature type="transmembrane region" description="Helical" evidence="5">
    <location>
        <begin position="152"/>
        <end position="170"/>
    </location>
</feature>
<feature type="transmembrane region" description="Helical" evidence="5">
    <location>
        <begin position="204"/>
        <end position="225"/>
    </location>
</feature>
<sequence>MIHAATDLGDALDRLGVVAVAVLAAAALLAPGLRARAAASLGALVLVPVLLLADIWDSSQVASLRDRPALFAGAAVVAILVVAALALLVARRPLLLPLLAVAALPFRIPISAGGDTANLLVPLYLVIAAGVLATGVTRLRAEDDDAPFRPRALEWLLCGAVVLYAIQAVYSDDFAHGLQNVVFFYVPFALLFGLLREVPWTQRLALQCLGVLAALAAVFVCIGFVEYARKELLLNPKLVAASQFQTYFRVNSLFFDPNIYGRFLVTVMLGITTVILWTRRTRDVLAGVALLALLWAGLVLSFSQSSFAALLAGLAILAGLRWAWRWTIAAVGVAAVVAVGIVVLFPSAINLDLGSSKSADKATSGRLDLIKGGGRLFADRPVLGWGSGSFPAVYRREEQVSSEKATTASHTIPVTVAAEQGVIGLAVYLALLVAALARLFAGARALPLRAYVAAAFVALLVHTMLYAAFLEDPLTWALLAVGTAAAVLPRPGEGDEAAAPGVASAHDDAD</sequence>
<feature type="transmembrane region" description="Helical" evidence="5">
    <location>
        <begin position="307"/>
        <end position="324"/>
    </location>
</feature>
<dbReference type="Pfam" id="PF04932">
    <property type="entry name" value="Wzy_C"/>
    <property type="match status" value="1"/>
</dbReference>
<evidence type="ECO:0000256" key="5">
    <source>
        <dbReference type="SAM" id="Phobius"/>
    </source>
</evidence>
<reference evidence="7" key="1">
    <citation type="journal article" date="2022" name="Int. J. Syst. Evol. Microbiol.">
        <title>Pseudomonas aegrilactucae sp. nov. and Pseudomonas morbosilactucae sp. nov., pathogens causing bacterial rot of lettuce in Japan.</title>
        <authorList>
            <person name="Sawada H."/>
            <person name="Fujikawa T."/>
            <person name="Satou M."/>
        </authorList>
    </citation>
    <scope>NUCLEOTIDE SEQUENCE</scope>
    <source>
        <strain evidence="7">0166_1</strain>
    </source>
</reference>
<gene>
    <name evidence="7" type="ORF">DSM104329_00140</name>
</gene>
<keyword evidence="4 5" id="KW-0472">Membrane</keyword>
<feature type="transmembrane region" description="Helical" evidence="5">
    <location>
        <begin position="422"/>
        <end position="441"/>
    </location>
</feature>
<feature type="transmembrane region" description="Helical" evidence="5">
    <location>
        <begin position="284"/>
        <end position="301"/>
    </location>
</feature>
<dbReference type="PANTHER" id="PTHR37422:SF13">
    <property type="entry name" value="LIPOPOLYSACCHARIDE BIOSYNTHESIS PROTEIN PA4999-RELATED"/>
    <property type="match status" value="1"/>
</dbReference>
<feature type="transmembrane region" description="Helical" evidence="5">
    <location>
        <begin position="68"/>
        <end position="89"/>
    </location>
</feature>
<feature type="transmembrane region" description="Helical" evidence="5">
    <location>
        <begin position="176"/>
        <end position="195"/>
    </location>
</feature>
<dbReference type="EMBL" id="CP087164">
    <property type="protein sequence ID" value="UGS33775.1"/>
    <property type="molecule type" value="Genomic_DNA"/>
</dbReference>
<keyword evidence="2 5" id="KW-0812">Transmembrane</keyword>
<feature type="transmembrane region" description="Helical" evidence="5">
    <location>
        <begin position="94"/>
        <end position="113"/>
    </location>
</feature>
<proteinExistence type="predicted"/>
<feature type="transmembrane region" description="Helical" evidence="5">
    <location>
        <begin position="448"/>
        <end position="469"/>
    </location>
</feature>
<dbReference type="Proteomes" id="UP001162834">
    <property type="component" value="Chromosome"/>
</dbReference>
<dbReference type="GO" id="GO:0016020">
    <property type="term" value="C:membrane"/>
    <property type="evidence" value="ECO:0007669"/>
    <property type="project" value="UniProtKB-SubCell"/>
</dbReference>
<protein>
    <recommendedName>
        <fullName evidence="6">O-antigen ligase-related domain-containing protein</fullName>
    </recommendedName>
</protein>
<name>A0A9E6XT34_9ACTN</name>
<comment type="subcellular location">
    <subcellularLocation>
        <location evidence="1">Membrane</location>
        <topology evidence="1">Multi-pass membrane protein</topology>
    </subcellularLocation>
</comment>
<keyword evidence="8" id="KW-1185">Reference proteome</keyword>
<feature type="transmembrane region" description="Helical" evidence="5">
    <location>
        <begin position="37"/>
        <end position="56"/>
    </location>
</feature>
<evidence type="ECO:0000313" key="7">
    <source>
        <dbReference type="EMBL" id="UGS33775.1"/>
    </source>
</evidence>
<feature type="transmembrane region" description="Helical" evidence="5">
    <location>
        <begin position="259"/>
        <end position="277"/>
    </location>
</feature>
<dbReference type="KEGG" id="sbae:DSM104329_00140"/>
<evidence type="ECO:0000256" key="3">
    <source>
        <dbReference type="ARBA" id="ARBA00022989"/>
    </source>
</evidence>